<protein>
    <submittedName>
        <fullName evidence="4">Ubiquinone/menaquinone biosynthesis methyltransferase</fullName>
        <ecNumber evidence="4">2.1.1.-</ecNumber>
    </submittedName>
</protein>
<name>A0ABV6YPE3_UNCEI</name>
<evidence type="ECO:0000313" key="4">
    <source>
        <dbReference type="EMBL" id="MFC1799759.1"/>
    </source>
</evidence>
<organism evidence="4 5">
    <name type="scientific">Eiseniibacteriota bacterium</name>
    <dbReference type="NCBI Taxonomy" id="2212470"/>
    <lineage>
        <taxon>Bacteria</taxon>
        <taxon>Candidatus Eiseniibacteriota</taxon>
    </lineage>
</organism>
<accession>A0ABV6YPE3</accession>
<dbReference type="Proteomes" id="UP001594288">
    <property type="component" value="Unassembled WGS sequence"/>
</dbReference>
<dbReference type="Gene3D" id="3.40.50.150">
    <property type="entry name" value="Vaccinia Virus protein VP39"/>
    <property type="match status" value="1"/>
</dbReference>
<dbReference type="PANTHER" id="PTHR43591:SF24">
    <property type="entry name" value="2-METHOXY-6-POLYPRENYL-1,4-BENZOQUINOL METHYLASE, MITOCHONDRIAL"/>
    <property type="match status" value="1"/>
</dbReference>
<dbReference type="PROSITE" id="PS51608">
    <property type="entry name" value="SAM_MT_UBIE"/>
    <property type="match status" value="1"/>
</dbReference>
<dbReference type="PROSITE" id="PS01184">
    <property type="entry name" value="UBIE_2"/>
    <property type="match status" value="1"/>
</dbReference>
<keyword evidence="1 4" id="KW-0489">Methyltransferase</keyword>
<evidence type="ECO:0000256" key="3">
    <source>
        <dbReference type="ARBA" id="ARBA00022691"/>
    </source>
</evidence>
<dbReference type="PANTHER" id="PTHR43591">
    <property type="entry name" value="METHYLTRANSFERASE"/>
    <property type="match status" value="1"/>
</dbReference>
<evidence type="ECO:0000313" key="5">
    <source>
        <dbReference type="Proteomes" id="UP001594288"/>
    </source>
</evidence>
<evidence type="ECO:0000256" key="2">
    <source>
        <dbReference type="ARBA" id="ARBA00022679"/>
    </source>
</evidence>
<dbReference type="InterPro" id="IPR023576">
    <property type="entry name" value="UbiE/COQ5_MeTrFase_CS"/>
</dbReference>
<dbReference type="Pfam" id="PF01209">
    <property type="entry name" value="Ubie_methyltran"/>
    <property type="match status" value="1"/>
</dbReference>
<dbReference type="InterPro" id="IPR029063">
    <property type="entry name" value="SAM-dependent_MTases_sf"/>
</dbReference>
<dbReference type="CDD" id="cd02440">
    <property type="entry name" value="AdoMet_MTases"/>
    <property type="match status" value="1"/>
</dbReference>
<keyword evidence="4" id="KW-0830">Ubiquinone</keyword>
<keyword evidence="2 4" id="KW-0808">Transferase</keyword>
<dbReference type="GO" id="GO:0032259">
    <property type="term" value="P:methylation"/>
    <property type="evidence" value="ECO:0007669"/>
    <property type="project" value="UniProtKB-KW"/>
</dbReference>
<dbReference type="EMBL" id="JBHPEI010000028">
    <property type="protein sequence ID" value="MFC1799759.1"/>
    <property type="molecule type" value="Genomic_DNA"/>
</dbReference>
<dbReference type="NCBIfam" id="TIGR01934">
    <property type="entry name" value="MenG_MenH_UbiE"/>
    <property type="match status" value="1"/>
</dbReference>
<keyword evidence="5" id="KW-1185">Reference proteome</keyword>
<sequence length="238" mass="26110">MASSIERIFSEVPATYELVNHILTLGMDIRWRRKAAETAAAGAEPGEWVDMCTGTGEMAVYLKRLVPEGTRVMGVDMSRAMLAEARGKPEAKGIDLVRAAITDLPFPDESIDLITMSFATRNVNLNREALVRAFAELHRVLRPGGLFVNLETSQPPSAFIRKCFHLFVSLLVRPVGSLISGSSVAYAYLSRTIPRFYGPEDLAGIMREAGFGEVCFRRLFLGAAAVHQARKAGPDPRV</sequence>
<proteinExistence type="predicted"/>
<comment type="caution">
    <text evidence="4">The sequence shown here is derived from an EMBL/GenBank/DDBJ whole genome shotgun (WGS) entry which is preliminary data.</text>
</comment>
<evidence type="ECO:0000256" key="1">
    <source>
        <dbReference type="ARBA" id="ARBA00022603"/>
    </source>
</evidence>
<gene>
    <name evidence="4" type="ORF">ACFL2Z_02475</name>
</gene>
<reference evidence="4 5" key="1">
    <citation type="submission" date="2024-09" db="EMBL/GenBank/DDBJ databases">
        <authorList>
            <person name="D'Angelo T."/>
        </authorList>
    </citation>
    <scope>NUCLEOTIDE SEQUENCE [LARGE SCALE GENOMIC DNA]</scope>
    <source>
        <strain evidence="4">SAG AM-311-F02</strain>
    </source>
</reference>
<dbReference type="GO" id="GO:0008168">
    <property type="term" value="F:methyltransferase activity"/>
    <property type="evidence" value="ECO:0007669"/>
    <property type="project" value="UniProtKB-KW"/>
</dbReference>
<dbReference type="EC" id="2.1.1.-" evidence="4"/>
<dbReference type="InterPro" id="IPR004033">
    <property type="entry name" value="UbiE/COQ5_MeTrFase"/>
</dbReference>
<keyword evidence="3" id="KW-0949">S-adenosyl-L-methionine</keyword>
<dbReference type="SUPFAM" id="SSF53335">
    <property type="entry name" value="S-adenosyl-L-methionine-dependent methyltransferases"/>
    <property type="match status" value="1"/>
</dbReference>